<dbReference type="EMBL" id="CP004372">
    <property type="protein sequence ID" value="AHM03392.1"/>
    <property type="molecule type" value="Genomic_DNA"/>
</dbReference>
<dbReference type="HOGENOM" id="CLU_000965_1_0_5"/>
<protein>
    <submittedName>
        <fullName evidence="9">PAN domain protein</fullName>
    </submittedName>
</protein>
<dbReference type="OrthoDB" id="9767116at2"/>
<keyword evidence="4" id="KW-1015">Disulfide bond</keyword>
<name>W8RZV3_9RHOB</name>
<evidence type="ECO:0000256" key="1">
    <source>
        <dbReference type="ARBA" id="ARBA00010556"/>
    </source>
</evidence>
<organism evidence="9 10">
    <name type="scientific">Roseicyclus elongatus DSM 19469</name>
    <dbReference type="NCBI Taxonomy" id="1294273"/>
    <lineage>
        <taxon>Bacteria</taxon>
        <taxon>Pseudomonadati</taxon>
        <taxon>Pseudomonadota</taxon>
        <taxon>Alphaproteobacteria</taxon>
        <taxon>Rhodobacterales</taxon>
        <taxon>Roseobacteraceae</taxon>
        <taxon>Roseicyclus</taxon>
    </lineage>
</organism>
<evidence type="ECO:0000256" key="2">
    <source>
        <dbReference type="ARBA" id="ARBA00022729"/>
    </source>
</evidence>
<feature type="signal peptide" evidence="5">
    <location>
        <begin position="1"/>
        <end position="21"/>
    </location>
</feature>
<dbReference type="InterPro" id="IPR011626">
    <property type="entry name" value="Alpha-macroglobulin_TED"/>
</dbReference>
<dbReference type="InterPro" id="IPR000177">
    <property type="entry name" value="Apple"/>
</dbReference>
<dbReference type="SMART" id="SM01359">
    <property type="entry name" value="A2M_N_2"/>
    <property type="match status" value="1"/>
</dbReference>
<evidence type="ECO:0000259" key="8">
    <source>
        <dbReference type="SMART" id="SM01360"/>
    </source>
</evidence>
<accession>W8RZV3</accession>
<dbReference type="InterPro" id="IPR003609">
    <property type="entry name" value="Pan_app"/>
</dbReference>
<dbReference type="eggNOG" id="COG2373">
    <property type="taxonomic scope" value="Bacteria"/>
</dbReference>
<gene>
    <name evidence="9" type="ORF">roselon_00992</name>
</gene>
<dbReference type="InterPro" id="IPR021868">
    <property type="entry name" value="Alpha_2_Macroglob_MG3"/>
</dbReference>
<evidence type="ECO:0000313" key="10">
    <source>
        <dbReference type="Proteomes" id="UP000019593"/>
    </source>
</evidence>
<proteinExistence type="inferred from homology"/>
<dbReference type="Gene3D" id="3.50.4.10">
    <property type="entry name" value="Hepatocyte Growth Factor"/>
    <property type="match status" value="1"/>
</dbReference>
<sequence>MRGLAAIFLGLGLFLPLPSAAQEAVPDRILSIARDVDYPGNDLRPLFDTTIETCAAACRADPACVAFTYNTRNDSCFPKSATGEAVAYSGALSGVFRPTATEVAARLESRLDQLSFLRSADLSAARQQALGMALAHYGNLSSADEWRAVSAREEANGNLVGAMRLIGAGVTRGDLAADWSDYARLLLEIETTDRGAERRYRQAALQAAVNASLRAAPGEDLALAATVLARALEAQGRGRDAIPALRLAMAEAPSDSRAAALDRVLGLYGFRVIETTVEAEAEFPRICAVFSEPLAPGGVVYDDFLQTTVEGLAVEAEDRQFCITGVTHGVRYAFTLRAGLPAASGEVLRAPVALRQYVRDRQPSVRFAGRAYILPASAGGTIPLVAVNADLVDLRLYHVSDRNILRTLQEQYFGRPLADWELTRFAEEVGEEVWHGEADVAMEQNRSVTTRIPIGDVLEGRAPGLYALEASVGGAGDRADRATQWFLVSDLGVTTLSGEDGVHVIVRSLETAGPRAGVTVSLISESNRVLGEAVTDADGYAQFAAGLSRGQAAATPAMVSLRDGDTDFAFLSLREAEFDLSDRGVEGREPAGAIDMFLTTERGAYRAGETIHATALARDMAAGAITDLPLTAILTRADGVEYRRQVLEEVGAGGYVFDFVLGADVPRGTWRLSIHADPEDAPLVSTSLLVEDFLPERIDLALDMDDASFAPGDRPMLRVQADYLFGAPAGDLDVTGRAALRPMRRTEVFPGYLFGRHDDQPNAEFVTLTPATTAADGSAEMRLPIPSLTGAPQPARLNVTAEITEASGRPVERELSRDVLPENAMIGIRPLFDTTLPEGAEAAFDLIATGAGTLPARWVLNRVEQRYQWYRQNGNWTWEPITTRTRIANGEIDLDRTAQRLTLPLDWGRYELRVESDVDGYAISSVAFEAGWYGATGATDTPDVLEVSLDAERYRPGETATLRIVPRQGGIALVQVMSNRLIDMRIVELGDDVAEVALPVTEDWGAGAYVTASLIRPLGSVSGPVPARALGLVHTAIDPGDRALDVTLQAPEIARPRDRLDVTLQVAGAQPGDTVYATIAAVDLGILNLTGFDSPDPSAHYFGQRRLGMAIRDVYGRLIDSRDGAEGRIRQGGDAGASLRMQAPPPTQDLVAAFSGALTVGADGQVRTSFDMPAFNGTVRVMAIAWSDTAVGQAARDVILRDPVVVSASLPRFLAPGDTTRLLLDLTHTEGPAGEVAVAIDAGDGLTLGAYPDTVTLAENGARQLSVPLSAGDRPGLREITIRLTTPDGTVLTQSLALPVQVNDPEVAETTRLSLAPGQSFAIDEAIFAGFRASTGMATVSVGPPLARFDVPGLLTLLDRYPYGCTEQVASQALPLLYLSSVASALNLETSGDLATRIDDAIARVLTNQSANGGFGLWRAGSGDLWLDAYVTDFLSRARGAGHHVPATAFQSALDNLANRAAAYPDFEDAGQGLAYALMVLAREGQVSMGDLRYYADVKADDFATPLALGQLGAALAMYGDQPRADAMFRAGYALLHSLQGEGEGQVWRVDYGSDRRDAAGLLALAAAAGSQAIPVADLSEALRPTDAPVSTQEAVWTLLAAHALIDAPGATGLELDGTAITGPFVELIRAGQSGQRLIENTGDTDHALTITRFGVREGATEAFGNGFRITRSYLRLDGQPTDPAQVEHGTRLVAVLTVTPTAGLREGRLIVTDPLPAGFEIDNPNLLRSGDIGALQGQAFHTATAMTEFRQDRFVAAVDRRAEADAFHLAYIVRAVTPGAFHHPAASVEDMYRPQYRAQTGSGRVVISGE</sequence>
<dbReference type="RefSeq" id="WP_025311265.1">
    <property type="nucleotide sequence ID" value="NZ_CP004372.1"/>
</dbReference>
<dbReference type="PATRIC" id="fig|1294273.3.peg.972"/>
<dbReference type="Pfam" id="PF17973">
    <property type="entry name" value="bMG10"/>
    <property type="match status" value="1"/>
</dbReference>
<comment type="similarity">
    <text evidence="1">Belongs to the protease inhibitor I39 (alpha-2-macroglobulin) family. Bacterial alpha-2-macroglobulin subfamily.</text>
</comment>
<dbReference type="GO" id="GO:0006508">
    <property type="term" value="P:proteolysis"/>
    <property type="evidence" value="ECO:0007669"/>
    <property type="project" value="InterPro"/>
</dbReference>
<dbReference type="PIRSF" id="PIRSF038980">
    <property type="entry name" value="A2M_bac"/>
    <property type="match status" value="1"/>
</dbReference>
<evidence type="ECO:0000313" key="9">
    <source>
        <dbReference type="EMBL" id="AHM03392.1"/>
    </source>
</evidence>
<dbReference type="PANTHER" id="PTHR40094:SF1">
    <property type="entry name" value="UBIQUITIN DOMAIN-CONTAINING PROTEIN"/>
    <property type="match status" value="1"/>
</dbReference>
<dbReference type="Pfam" id="PF11974">
    <property type="entry name" value="bMG3"/>
    <property type="match status" value="1"/>
</dbReference>
<dbReference type="PANTHER" id="PTHR40094">
    <property type="entry name" value="ALPHA-2-MACROGLOBULIN HOMOLOG"/>
    <property type="match status" value="1"/>
</dbReference>
<dbReference type="Pfam" id="PF21142">
    <property type="entry name" value="A2M_bMG2"/>
    <property type="match status" value="1"/>
</dbReference>
<dbReference type="Gene3D" id="2.60.40.1930">
    <property type="match status" value="1"/>
</dbReference>
<dbReference type="GO" id="GO:0005615">
    <property type="term" value="C:extracellular space"/>
    <property type="evidence" value="ECO:0007669"/>
    <property type="project" value="InterPro"/>
</dbReference>
<dbReference type="Pfam" id="PF07703">
    <property type="entry name" value="A2M_BRD"/>
    <property type="match status" value="1"/>
</dbReference>
<evidence type="ECO:0000259" key="6">
    <source>
        <dbReference type="SMART" id="SM00223"/>
    </source>
</evidence>
<dbReference type="InterPro" id="IPR011625">
    <property type="entry name" value="A2M_N_BRD"/>
</dbReference>
<evidence type="ECO:0000259" key="7">
    <source>
        <dbReference type="SMART" id="SM01359"/>
    </source>
</evidence>
<dbReference type="InterPro" id="IPR041246">
    <property type="entry name" value="Bact_MG10"/>
</dbReference>
<evidence type="ECO:0000256" key="3">
    <source>
        <dbReference type="ARBA" id="ARBA00022737"/>
    </source>
</evidence>
<dbReference type="InterPro" id="IPR001599">
    <property type="entry name" value="Macroglobln_a2"/>
</dbReference>
<dbReference type="CDD" id="cd01100">
    <property type="entry name" value="APPLE_Factor_XI_like"/>
    <property type="match status" value="1"/>
</dbReference>
<dbReference type="InterPro" id="IPR051802">
    <property type="entry name" value="YfhM-like"/>
</dbReference>
<dbReference type="SUPFAM" id="SSF48239">
    <property type="entry name" value="Terpenoid cyclases/Protein prenyltransferases"/>
    <property type="match status" value="1"/>
</dbReference>
<keyword evidence="10" id="KW-1185">Reference proteome</keyword>
<dbReference type="SMART" id="SM01360">
    <property type="entry name" value="A2M"/>
    <property type="match status" value="1"/>
</dbReference>
<dbReference type="Pfam" id="PF00207">
    <property type="entry name" value="A2M"/>
    <property type="match status" value="1"/>
</dbReference>
<dbReference type="Pfam" id="PF07678">
    <property type="entry name" value="TED_complement"/>
    <property type="match status" value="1"/>
</dbReference>
<dbReference type="Pfam" id="PF01835">
    <property type="entry name" value="MG2"/>
    <property type="match status" value="1"/>
</dbReference>
<dbReference type="CDD" id="cd02891">
    <property type="entry name" value="A2M_like"/>
    <property type="match status" value="1"/>
</dbReference>
<reference evidence="9 10" key="1">
    <citation type="submission" date="2013-03" db="EMBL/GenBank/DDBJ databases">
        <authorList>
            <person name="Fiebig A."/>
            <person name="Goeker M."/>
            <person name="Klenk H.-P.P."/>
        </authorList>
    </citation>
    <scope>NUCLEOTIDE SEQUENCE [LARGE SCALE GENOMIC DNA]</scope>
    <source>
        <strain evidence="10">DSM 19469</strain>
    </source>
</reference>
<evidence type="ECO:0000256" key="5">
    <source>
        <dbReference type="SAM" id="SignalP"/>
    </source>
</evidence>
<dbReference type="SMART" id="SM00223">
    <property type="entry name" value="APPLE"/>
    <property type="match status" value="1"/>
</dbReference>
<feature type="chain" id="PRO_5004914124" evidence="5">
    <location>
        <begin position="22"/>
        <end position="1811"/>
    </location>
</feature>
<evidence type="ECO:0000256" key="4">
    <source>
        <dbReference type="ARBA" id="ARBA00023157"/>
    </source>
</evidence>
<keyword evidence="3" id="KW-0677">Repeat</keyword>
<dbReference type="GO" id="GO:0004866">
    <property type="term" value="F:endopeptidase inhibitor activity"/>
    <property type="evidence" value="ECO:0007669"/>
    <property type="project" value="InterPro"/>
</dbReference>
<feature type="domain" description="Alpha-2-macroglobulin" evidence="8">
    <location>
        <begin position="1151"/>
        <end position="1240"/>
    </location>
</feature>
<feature type="domain" description="Alpha-2-macroglobulin bait region" evidence="7">
    <location>
        <begin position="945"/>
        <end position="1089"/>
    </location>
</feature>
<dbReference type="Pfam" id="PF14295">
    <property type="entry name" value="PAN_4"/>
    <property type="match status" value="1"/>
</dbReference>
<dbReference type="Gene3D" id="1.50.10.20">
    <property type="match status" value="1"/>
</dbReference>
<dbReference type="Pfam" id="PF17962">
    <property type="entry name" value="bMG6"/>
    <property type="match status" value="1"/>
</dbReference>
<feature type="domain" description="Apple" evidence="6">
    <location>
        <begin position="29"/>
        <end position="99"/>
    </location>
</feature>
<dbReference type="STRING" id="1294273.roselon_00992"/>
<dbReference type="InterPro" id="IPR002890">
    <property type="entry name" value="MG2"/>
</dbReference>
<dbReference type="KEGG" id="red:roselon_00992"/>
<keyword evidence="2 5" id="KW-0732">Signal</keyword>
<dbReference type="InterPro" id="IPR041203">
    <property type="entry name" value="Bact_A2M_MG5"/>
</dbReference>
<dbReference type="Proteomes" id="UP000019593">
    <property type="component" value="Chromosome"/>
</dbReference>
<dbReference type="InterPro" id="IPR049120">
    <property type="entry name" value="A2M_bMG2"/>
</dbReference>
<dbReference type="InterPro" id="IPR008930">
    <property type="entry name" value="Terpenoid_cyclase/PrenylTrfase"/>
</dbReference>
<dbReference type="Pfam" id="PF17972">
    <property type="entry name" value="bMG5"/>
    <property type="match status" value="1"/>
</dbReference>
<dbReference type="InterPro" id="IPR026284">
    <property type="entry name" value="A2MG_proteobact"/>
</dbReference>
<dbReference type="InterPro" id="IPR041462">
    <property type="entry name" value="Bact_A2M_MG6"/>
</dbReference>